<feature type="transmembrane region" description="Helical" evidence="2">
    <location>
        <begin position="140"/>
        <end position="160"/>
    </location>
</feature>
<organism evidence="4 5">
    <name type="scientific">Paenibacillus abyssi</name>
    <dbReference type="NCBI Taxonomy" id="1340531"/>
    <lineage>
        <taxon>Bacteria</taxon>
        <taxon>Bacillati</taxon>
        <taxon>Bacillota</taxon>
        <taxon>Bacilli</taxon>
        <taxon>Bacillales</taxon>
        <taxon>Paenibacillaceae</taxon>
        <taxon>Paenibacillus</taxon>
    </lineage>
</organism>
<dbReference type="InterPro" id="IPR025403">
    <property type="entry name" value="TgpA-like_C"/>
</dbReference>
<evidence type="ECO:0000259" key="3">
    <source>
        <dbReference type="SMART" id="SM00460"/>
    </source>
</evidence>
<feature type="transmembrane region" description="Helical" evidence="2">
    <location>
        <begin position="115"/>
        <end position="133"/>
    </location>
</feature>
<feature type="compositionally biased region" description="Low complexity" evidence="1">
    <location>
        <begin position="245"/>
        <end position="266"/>
    </location>
</feature>
<dbReference type="InterPro" id="IPR002931">
    <property type="entry name" value="Transglutaminase-like"/>
</dbReference>
<dbReference type="EMBL" id="BMGR01000009">
    <property type="protein sequence ID" value="GGG11129.1"/>
    <property type="molecule type" value="Genomic_DNA"/>
</dbReference>
<feature type="region of interest" description="Disordered" evidence="1">
    <location>
        <begin position="243"/>
        <end position="269"/>
    </location>
</feature>
<feature type="domain" description="Transglutaminase-like" evidence="3">
    <location>
        <begin position="500"/>
        <end position="587"/>
    </location>
</feature>
<dbReference type="Proteomes" id="UP000644756">
    <property type="component" value="Unassembled WGS sequence"/>
</dbReference>
<dbReference type="Pfam" id="PF13559">
    <property type="entry name" value="DUF4129"/>
    <property type="match status" value="1"/>
</dbReference>
<dbReference type="PANTHER" id="PTHR42736">
    <property type="entry name" value="PROTEIN-GLUTAMINE GAMMA-GLUTAMYLTRANSFERASE"/>
    <property type="match status" value="1"/>
</dbReference>
<evidence type="ECO:0000256" key="1">
    <source>
        <dbReference type="SAM" id="MobiDB-lite"/>
    </source>
</evidence>
<comment type="caution">
    <text evidence="4">The sequence shown here is derived from an EMBL/GenBank/DDBJ whole genome shotgun (WGS) entry which is preliminary data.</text>
</comment>
<keyword evidence="2" id="KW-0812">Transmembrane</keyword>
<feature type="transmembrane region" description="Helical" evidence="2">
    <location>
        <begin position="203"/>
        <end position="221"/>
    </location>
</feature>
<dbReference type="PANTHER" id="PTHR42736:SF1">
    <property type="entry name" value="PROTEIN-GLUTAMINE GAMMA-GLUTAMYLTRANSFERASE"/>
    <property type="match status" value="1"/>
</dbReference>
<accession>A0A917D3N5</accession>
<dbReference type="RefSeq" id="WP_188531869.1">
    <property type="nucleotide sequence ID" value="NZ_BMGR01000009.1"/>
</dbReference>
<dbReference type="InterPro" id="IPR052901">
    <property type="entry name" value="Bact_TGase-like"/>
</dbReference>
<reference evidence="4" key="1">
    <citation type="journal article" date="2014" name="Int. J. Syst. Evol. Microbiol.">
        <title>Complete genome sequence of Corynebacterium casei LMG S-19264T (=DSM 44701T), isolated from a smear-ripened cheese.</title>
        <authorList>
            <consortium name="US DOE Joint Genome Institute (JGI-PGF)"/>
            <person name="Walter F."/>
            <person name="Albersmeier A."/>
            <person name="Kalinowski J."/>
            <person name="Ruckert C."/>
        </authorList>
    </citation>
    <scope>NUCLEOTIDE SEQUENCE</scope>
    <source>
        <strain evidence="4">CGMCC 1.12987</strain>
    </source>
</reference>
<protein>
    <recommendedName>
        <fullName evidence="3">Transglutaminase-like domain-containing protein</fullName>
    </recommendedName>
</protein>
<keyword evidence="2" id="KW-0472">Membrane</keyword>
<feature type="transmembrane region" description="Helical" evidence="2">
    <location>
        <begin position="166"/>
        <end position="182"/>
    </location>
</feature>
<keyword evidence="5" id="KW-1185">Reference proteome</keyword>
<sequence>MQRFNIRLTLLSGNWYQRVTYLFVAALLWQWFYCLEDYWWDETFAIVHGVLIAGVAAELLVPGHRSIRLALQLAAIIGINVHFTGYQWIGREQGPWNDGHLWTSWLSGNIGQLEPFIWISLVVWLLFQLAGYWSRSRVQVMTLIAVCMLTLLVADSFSPLVLWDNVAWTIFIGLAWLVAEHFSRFQSKHPDSWNHLIEYPVSLVLPTLLILALVMSSGLFVPNVAPVIKDPYTVWMESRGETVPSFTGEKGSSGTSETSFGDSRSGYSRDDDQLGGGFQFDYSTVMEVTTTHRSYWRGETKALYTGNGWEDATLERRESSVIGLRSDEPLPLSEGADENVEMIEVAQSVTMVREDPLPVLFGAAPIHKIVGLNNGEEQMSIPTRAGWLSSSWELRWPVENAQIPYPTSYSLVSHVPILNETELRNASSQLDNGQRNQMYLQLPDNLPSRVIDLAEEITAEAASPYDKAKAIEQYLKLNFPYTNTPDTSKRRSQDFVDAFLFEIQEGYCDYYSSAMAVMSRAVDLPARWVKGYAPGILPFDPSVQGMPSELEINPDGSGTYTVRNADAHSWVEVYFEGYGWIPFEPTSGFAFPYALTDEAPEVSIEEAAPSTPVETAETGSQASYVPLYAAIAAAVLSVILIVLRRQKILETVVKWRFRTYTSNQRVVWETERLLRYGRRKGLQYTEHETLREIISKWSEHRRFLREEFTEVLTVFEKAKYSGLTLTSDEAEQLVAKVKSIRERL</sequence>
<proteinExistence type="predicted"/>
<feature type="transmembrane region" description="Helical" evidence="2">
    <location>
        <begin position="44"/>
        <end position="62"/>
    </location>
</feature>
<dbReference type="Pfam" id="PF01841">
    <property type="entry name" value="Transglut_core"/>
    <property type="match status" value="1"/>
</dbReference>
<feature type="transmembrane region" description="Helical" evidence="2">
    <location>
        <begin position="624"/>
        <end position="643"/>
    </location>
</feature>
<keyword evidence="2" id="KW-1133">Transmembrane helix</keyword>
<dbReference type="SUPFAM" id="SSF54001">
    <property type="entry name" value="Cysteine proteinases"/>
    <property type="match status" value="1"/>
</dbReference>
<dbReference type="AlphaFoldDB" id="A0A917D3N5"/>
<evidence type="ECO:0000256" key="2">
    <source>
        <dbReference type="SAM" id="Phobius"/>
    </source>
</evidence>
<gene>
    <name evidence="4" type="ORF">GCM10010916_29950</name>
</gene>
<feature type="transmembrane region" description="Helical" evidence="2">
    <location>
        <begin position="69"/>
        <end position="89"/>
    </location>
</feature>
<reference evidence="4" key="2">
    <citation type="submission" date="2020-09" db="EMBL/GenBank/DDBJ databases">
        <authorList>
            <person name="Sun Q."/>
            <person name="Zhou Y."/>
        </authorList>
    </citation>
    <scope>NUCLEOTIDE SEQUENCE</scope>
    <source>
        <strain evidence="4">CGMCC 1.12987</strain>
    </source>
</reference>
<dbReference type="Gene3D" id="3.10.620.30">
    <property type="match status" value="1"/>
</dbReference>
<dbReference type="SMART" id="SM00460">
    <property type="entry name" value="TGc"/>
    <property type="match status" value="1"/>
</dbReference>
<feature type="transmembrane region" description="Helical" evidence="2">
    <location>
        <begin position="15"/>
        <end position="32"/>
    </location>
</feature>
<dbReference type="InterPro" id="IPR038765">
    <property type="entry name" value="Papain-like_cys_pep_sf"/>
</dbReference>
<evidence type="ECO:0000313" key="5">
    <source>
        <dbReference type="Proteomes" id="UP000644756"/>
    </source>
</evidence>
<evidence type="ECO:0000313" key="4">
    <source>
        <dbReference type="EMBL" id="GGG11129.1"/>
    </source>
</evidence>
<name>A0A917D3N5_9BACL</name>